<name>X1G0Z7_9ZZZZ</name>
<dbReference type="AlphaFoldDB" id="X1G0Z7"/>
<evidence type="ECO:0000313" key="2">
    <source>
        <dbReference type="EMBL" id="GAH35274.1"/>
    </source>
</evidence>
<keyword evidence="1" id="KW-0472">Membrane</keyword>
<keyword evidence="1" id="KW-0812">Transmembrane</keyword>
<feature type="transmembrane region" description="Helical" evidence="1">
    <location>
        <begin position="40"/>
        <end position="60"/>
    </location>
</feature>
<proteinExistence type="predicted"/>
<evidence type="ECO:0000256" key="1">
    <source>
        <dbReference type="SAM" id="Phobius"/>
    </source>
</evidence>
<comment type="caution">
    <text evidence="2">The sequence shown here is derived from an EMBL/GenBank/DDBJ whole genome shotgun (WGS) entry which is preliminary data.</text>
</comment>
<protein>
    <submittedName>
        <fullName evidence="2">Uncharacterized protein</fullName>
    </submittedName>
</protein>
<gene>
    <name evidence="2" type="ORF">S03H2_25731</name>
</gene>
<accession>X1G0Z7</accession>
<feature type="transmembrane region" description="Helical" evidence="1">
    <location>
        <begin position="15"/>
        <end position="34"/>
    </location>
</feature>
<dbReference type="EMBL" id="BARU01014653">
    <property type="protein sequence ID" value="GAH35274.1"/>
    <property type="molecule type" value="Genomic_DNA"/>
</dbReference>
<reference evidence="2" key="1">
    <citation type="journal article" date="2014" name="Front. Microbiol.">
        <title>High frequency of phylogenetically diverse reductive dehalogenase-homologous genes in deep subseafloor sedimentary metagenomes.</title>
        <authorList>
            <person name="Kawai M."/>
            <person name="Futagami T."/>
            <person name="Toyoda A."/>
            <person name="Takaki Y."/>
            <person name="Nishi S."/>
            <person name="Hori S."/>
            <person name="Arai W."/>
            <person name="Tsubouchi T."/>
            <person name="Morono Y."/>
            <person name="Uchiyama I."/>
            <person name="Ito T."/>
            <person name="Fujiyama A."/>
            <person name="Inagaki F."/>
            <person name="Takami H."/>
        </authorList>
    </citation>
    <scope>NUCLEOTIDE SEQUENCE</scope>
    <source>
        <strain evidence="2">Expedition CK06-06</strain>
    </source>
</reference>
<keyword evidence="1" id="KW-1133">Transmembrane helix</keyword>
<feature type="non-terminal residue" evidence="2">
    <location>
        <position position="108"/>
    </location>
</feature>
<organism evidence="2">
    <name type="scientific">marine sediment metagenome</name>
    <dbReference type="NCBI Taxonomy" id="412755"/>
    <lineage>
        <taxon>unclassified sequences</taxon>
        <taxon>metagenomes</taxon>
        <taxon>ecological metagenomes</taxon>
    </lineage>
</organism>
<sequence>MELFYLTKLTGTKKAVKNVLIAVLYFNFSSWPLYFITTDMVLDLNLIIFAFIILLIFLGFDKSIGALKCNDPGLALLSNRNVSSGIVNPKINKEIDLSLLETFSFNAP</sequence>